<protein>
    <submittedName>
        <fullName evidence="2">Uncharacterized protein</fullName>
    </submittedName>
</protein>
<accession>A0A5N6WCH9</accession>
<keyword evidence="1" id="KW-0812">Transmembrane</keyword>
<dbReference type="AlphaFoldDB" id="A0A5N6WCH9"/>
<name>A0A5N6WCH9_9EURO</name>
<feature type="transmembrane region" description="Helical" evidence="1">
    <location>
        <begin position="12"/>
        <end position="34"/>
    </location>
</feature>
<sequence length="56" mass="6994">MDTTDFLQFVFNLSYSILFFNFLIYFSFYFMLFLEWSPAKETHRQFPLIILFLFQD</sequence>
<evidence type="ECO:0000313" key="2">
    <source>
        <dbReference type="EMBL" id="KAE8317529.1"/>
    </source>
</evidence>
<keyword evidence="1" id="KW-1133">Transmembrane helix</keyword>
<keyword evidence="1" id="KW-0472">Membrane</keyword>
<organism evidence="2 3">
    <name type="scientific">Aspergillus transmontanensis</name>
    <dbReference type="NCBI Taxonomy" id="1034304"/>
    <lineage>
        <taxon>Eukaryota</taxon>
        <taxon>Fungi</taxon>
        <taxon>Dikarya</taxon>
        <taxon>Ascomycota</taxon>
        <taxon>Pezizomycotina</taxon>
        <taxon>Eurotiomycetes</taxon>
        <taxon>Eurotiomycetidae</taxon>
        <taxon>Eurotiales</taxon>
        <taxon>Aspergillaceae</taxon>
        <taxon>Aspergillus</taxon>
        <taxon>Aspergillus subgen. Circumdati</taxon>
    </lineage>
</organism>
<reference evidence="3" key="1">
    <citation type="submission" date="2019-04" db="EMBL/GenBank/DDBJ databases">
        <title>Friends and foes A comparative genomics studyof 23 Aspergillus species from section Flavi.</title>
        <authorList>
            <consortium name="DOE Joint Genome Institute"/>
            <person name="Kjaerbolling I."/>
            <person name="Vesth T."/>
            <person name="Frisvad J.C."/>
            <person name="Nybo J.L."/>
            <person name="Theobald S."/>
            <person name="Kildgaard S."/>
            <person name="Isbrandt T."/>
            <person name="Kuo A."/>
            <person name="Sato A."/>
            <person name="Lyhne E.K."/>
            <person name="Kogle M.E."/>
            <person name="Wiebenga A."/>
            <person name="Kun R.S."/>
            <person name="Lubbers R.J."/>
            <person name="Makela M.R."/>
            <person name="Barry K."/>
            <person name="Chovatia M."/>
            <person name="Clum A."/>
            <person name="Daum C."/>
            <person name="Haridas S."/>
            <person name="He G."/>
            <person name="LaButti K."/>
            <person name="Lipzen A."/>
            <person name="Mondo S."/>
            <person name="Riley R."/>
            <person name="Salamov A."/>
            <person name="Simmons B.A."/>
            <person name="Magnuson J.K."/>
            <person name="Henrissat B."/>
            <person name="Mortensen U.H."/>
            <person name="Larsen T.O."/>
            <person name="Devries R.P."/>
            <person name="Grigoriev I.V."/>
            <person name="Machida M."/>
            <person name="Baker S.E."/>
            <person name="Andersen M.R."/>
        </authorList>
    </citation>
    <scope>NUCLEOTIDE SEQUENCE [LARGE SCALE GENOMIC DNA]</scope>
    <source>
        <strain evidence="3">CBS 130015</strain>
    </source>
</reference>
<dbReference type="Proteomes" id="UP000325433">
    <property type="component" value="Unassembled WGS sequence"/>
</dbReference>
<dbReference type="EMBL" id="ML738301">
    <property type="protein sequence ID" value="KAE8317529.1"/>
    <property type="molecule type" value="Genomic_DNA"/>
</dbReference>
<gene>
    <name evidence="2" type="ORF">BDV41DRAFT_13864</name>
</gene>
<evidence type="ECO:0000256" key="1">
    <source>
        <dbReference type="SAM" id="Phobius"/>
    </source>
</evidence>
<proteinExistence type="predicted"/>
<keyword evidence="3" id="KW-1185">Reference proteome</keyword>
<evidence type="ECO:0000313" key="3">
    <source>
        <dbReference type="Proteomes" id="UP000325433"/>
    </source>
</evidence>